<feature type="transmembrane region" description="Helical" evidence="1">
    <location>
        <begin position="12"/>
        <end position="29"/>
    </location>
</feature>
<proteinExistence type="predicted"/>
<protein>
    <submittedName>
        <fullName evidence="2">Uncharacterized protein</fullName>
    </submittedName>
</protein>
<keyword evidence="3" id="KW-1185">Reference proteome</keyword>
<gene>
    <name evidence="2" type="ORF">SAMN05428963_103364</name>
</gene>
<dbReference type="AlphaFoldDB" id="A0A1T4P6U4"/>
<dbReference type="Proteomes" id="UP000190135">
    <property type="component" value="Unassembled WGS sequence"/>
</dbReference>
<evidence type="ECO:0000313" key="3">
    <source>
        <dbReference type="Proteomes" id="UP000190135"/>
    </source>
</evidence>
<keyword evidence="1" id="KW-0472">Membrane</keyword>
<evidence type="ECO:0000313" key="2">
    <source>
        <dbReference type="EMBL" id="SJZ87121.1"/>
    </source>
</evidence>
<sequence length="99" mass="11328">MMDLPKPDALATLAFVLAGLFLLRFLLLVRRLDRWQARENGVREGDYRRFLRKGSFGADLEPERTMAVRQLVMAGLFLAAGLSLFLWLFLTGQPVRFSL</sequence>
<accession>A0A1T4P6U4</accession>
<keyword evidence="1" id="KW-0812">Transmembrane</keyword>
<feature type="transmembrane region" description="Helical" evidence="1">
    <location>
        <begin position="71"/>
        <end position="90"/>
    </location>
</feature>
<dbReference type="EMBL" id="FUXL01000003">
    <property type="protein sequence ID" value="SJZ87121.1"/>
    <property type="molecule type" value="Genomic_DNA"/>
</dbReference>
<name>A0A1T4P6U4_9HYPH</name>
<evidence type="ECO:0000256" key="1">
    <source>
        <dbReference type="SAM" id="Phobius"/>
    </source>
</evidence>
<organism evidence="2 3">
    <name type="scientific">Consotaella salsifontis</name>
    <dbReference type="NCBI Taxonomy" id="1365950"/>
    <lineage>
        <taxon>Bacteria</taxon>
        <taxon>Pseudomonadati</taxon>
        <taxon>Pseudomonadota</taxon>
        <taxon>Alphaproteobacteria</taxon>
        <taxon>Hyphomicrobiales</taxon>
        <taxon>Aurantimonadaceae</taxon>
        <taxon>Consotaella</taxon>
    </lineage>
</organism>
<keyword evidence="1" id="KW-1133">Transmembrane helix</keyword>
<reference evidence="2 3" key="1">
    <citation type="submission" date="2017-02" db="EMBL/GenBank/DDBJ databases">
        <authorList>
            <person name="Peterson S.W."/>
        </authorList>
    </citation>
    <scope>NUCLEOTIDE SEQUENCE [LARGE SCALE GENOMIC DNA]</scope>
    <source>
        <strain evidence="2 3">USBA 369</strain>
    </source>
</reference>
<dbReference type="RefSeq" id="WP_078707463.1">
    <property type="nucleotide sequence ID" value="NZ_FUXL01000003.1"/>
</dbReference>